<dbReference type="SUPFAM" id="SSF53448">
    <property type="entry name" value="Nucleotide-diphospho-sugar transferases"/>
    <property type="match status" value="1"/>
</dbReference>
<dbReference type="CDD" id="cd00761">
    <property type="entry name" value="Glyco_tranf_GTA_type"/>
    <property type="match status" value="1"/>
</dbReference>
<dbReference type="Proteomes" id="UP001501410">
    <property type="component" value="Unassembled WGS sequence"/>
</dbReference>
<dbReference type="EMBL" id="BAABEZ010000002">
    <property type="protein sequence ID" value="GAA4449614.1"/>
    <property type="molecule type" value="Genomic_DNA"/>
</dbReference>
<keyword evidence="3" id="KW-1185">Reference proteome</keyword>
<evidence type="ECO:0000313" key="3">
    <source>
        <dbReference type="Proteomes" id="UP001501410"/>
    </source>
</evidence>
<organism evidence="2 3">
    <name type="scientific">Rurimicrobium arvi</name>
    <dbReference type="NCBI Taxonomy" id="2049916"/>
    <lineage>
        <taxon>Bacteria</taxon>
        <taxon>Pseudomonadati</taxon>
        <taxon>Bacteroidota</taxon>
        <taxon>Chitinophagia</taxon>
        <taxon>Chitinophagales</taxon>
        <taxon>Chitinophagaceae</taxon>
        <taxon>Rurimicrobium</taxon>
    </lineage>
</organism>
<dbReference type="InterPro" id="IPR001173">
    <property type="entry name" value="Glyco_trans_2-like"/>
</dbReference>
<reference evidence="3" key="1">
    <citation type="journal article" date="2019" name="Int. J. Syst. Evol. Microbiol.">
        <title>The Global Catalogue of Microorganisms (GCM) 10K type strain sequencing project: providing services to taxonomists for standard genome sequencing and annotation.</title>
        <authorList>
            <consortium name="The Broad Institute Genomics Platform"/>
            <consortium name="The Broad Institute Genome Sequencing Center for Infectious Disease"/>
            <person name="Wu L."/>
            <person name="Ma J."/>
        </authorList>
    </citation>
    <scope>NUCLEOTIDE SEQUENCE [LARGE SCALE GENOMIC DNA]</scope>
    <source>
        <strain evidence="3">JCM 31921</strain>
    </source>
</reference>
<dbReference type="Gene3D" id="3.90.550.10">
    <property type="entry name" value="Spore Coat Polysaccharide Biosynthesis Protein SpsA, Chain A"/>
    <property type="match status" value="1"/>
</dbReference>
<dbReference type="Pfam" id="PF00535">
    <property type="entry name" value="Glycos_transf_2"/>
    <property type="match status" value="1"/>
</dbReference>
<dbReference type="PANTHER" id="PTHR22916:SF3">
    <property type="entry name" value="UDP-GLCNAC:BETAGAL BETA-1,3-N-ACETYLGLUCOSAMINYLTRANSFERASE-LIKE PROTEIN 1"/>
    <property type="match status" value="1"/>
</dbReference>
<name>A0ABP8MHM9_9BACT</name>
<dbReference type="InterPro" id="IPR029044">
    <property type="entry name" value="Nucleotide-diphossugar_trans"/>
</dbReference>
<feature type="domain" description="Glycosyltransferase 2-like" evidence="1">
    <location>
        <begin position="3"/>
        <end position="142"/>
    </location>
</feature>
<evidence type="ECO:0000313" key="2">
    <source>
        <dbReference type="EMBL" id="GAA4449614.1"/>
    </source>
</evidence>
<protein>
    <submittedName>
        <fullName evidence="2">Glycosyltransferase</fullName>
    </submittedName>
</protein>
<gene>
    <name evidence="2" type="ORF">GCM10023092_04190</name>
</gene>
<evidence type="ECO:0000259" key="1">
    <source>
        <dbReference type="Pfam" id="PF00535"/>
    </source>
</evidence>
<sequence length="304" mass="35438">MSEIEIILVDDASTDNSLEIIKTYERAYPDKIRVLHLSVNQRQGGARNNGIKIATGEYLGFVDSDDWAEATMYEDLYNEARKADSDICYCMRQQVFENGSITSDSTTYFLPTGAISEKSRKEMLVNHVTFIQRYIYKRSLFRENNILFPIKLRYEDMMIDPLIIPYVNHIAAVKKPLFNYFIRSNSTTTEVTDTKYLDKVAVCQMIIDEYKQRGLYERYKDEVDYLYFRKGYVHAALNYIINSSAPGNKVLSALKNDLLKVDPHYRGNPYYRSKKTFMVIDRILDNFLLTKLLKGVLKITKFNI</sequence>
<proteinExistence type="predicted"/>
<accession>A0ABP8MHM9</accession>
<comment type="caution">
    <text evidence="2">The sequence shown here is derived from an EMBL/GenBank/DDBJ whole genome shotgun (WGS) entry which is preliminary data.</text>
</comment>
<dbReference type="PANTHER" id="PTHR22916">
    <property type="entry name" value="GLYCOSYLTRANSFERASE"/>
    <property type="match status" value="1"/>
</dbReference>